<comment type="caution">
    <text evidence="1">The sequence shown here is derived from an EMBL/GenBank/DDBJ whole genome shotgun (WGS) entry which is preliminary data.</text>
</comment>
<proteinExistence type="predicted"/>
<gene>
    <name evidence="1" type="ORF">LTR37_008549</name>
</gene>
<dbReference type="Proteomes" id="UP001281147">
    <property type="component" value="Unassembled WGS sequence"/>
</dbReference>
<reference evidence="1" key="1">
    <citation type="submission" date="2023-07" db="EMBL/GenBank/DDBJ databases">
        <title>Black Yeasts Isolated from many extreme environments.</title>
        <authorList>
            <person name="Coleine C."/>
            <person name="Stajich J.E."/>
            <person name="Selbmann L."/>
        </authorList>
    </citation>
    <scope>NUCLEOTIDE SEQUENCE</scope>
    <source>
        <strain evidence="1">CCFEE 5714</strain>
    </source>
</reference>
<organism evidence="1 2">
    <name type="scientific">Vermiconidia calcicola</name>
    <dbReference type="NCBI Taxonomy" id="1690605"/>
    <lineage>
        <taxon>Eukaryota</taxon>
        <taxon>Fungi</taxon>
        <taxon>Dikarya</taxon>
        <taxon>Ascomycota</taxon>
        <taxon>Pezizomycotina</taxon>
        <taxon>Dothideomycetes</taxon>
        <taxon>Dothideomycetidae</taxon>
        <taxon>Mycosphaerellales</taxon>
        <taxon>Extremaceae</taxon>
        <taxon>Vermiconidia</taxon>
    </lineage>
</organism>
<evidence type="ECO:0000313" key="1">
    <source>
        <dbReference type="EMBL" id="KAK3713357.1"/>
    </source>
</evidence>
<dbReference type="EMBL" id="JAUTXU010000063">
    <property type="protein sequence ID" value="KAK3713357.1"/>
    <property type="molecule type" value="Genomic_DNA"/>
</dbReference>
<evidence type="ECO:0000313" key="2">
    <source>
        <dbReference type="Proteomes" id="UP001281147"/>
    </source>
</evidence>
<protein>
    <submittedName>
        <fullName evidence="1">Uncharacterized protein</fullName>
    </submittedName>
</protein>
<accession>A0ACC3NAB3</accession>
<keyword evidence="2" id="KW-1185">Reference proteome</keyword>
<name>A0ACC3NAB3_9PEZI</name>
<sequence length="391" mass="44339">MRGTVQSLNLPDSALDYQDGSLDCYCLEWTNRCSTAFALSTSSLPPSALYWTWAIIASSTLLRKLFPYLSHYIDISVQHITRQHSYPKLVVSHIVTHTTANTMSESQTSLLGAMDESRESESSTTDGSRKNAVCGLLTDEEFSLRSLHTSHEVDETSNPPFFDKLPAEIRNMVYDFAFGHRGSEAFDVVIKRDWVQERMEARKNRRYRSLQQTAQPIQPFPECPFSAMAVSQRFYLEAASYWLRETVLDLDKPKHLETFIGALRPSLAASITRIHVNWPAIWYVGECFANLSPCTALHKVCITTNECLSVFENRLYFVDDLGEPEFRQLDFVSQLLAATSLASVTLLPGESGHVDGEKVIQQWHKNVKALEDYINEEFRCQEAAREAVDSL</sequence>